<sequence length="568" mass="60580">MTTDVPSMNLSQAIADIMAISGAKYIFTLTGGPQEPLIEANRRHGIKPILARSERSAFAMADAYARMTGKPTFGTAQAGCGTSALPFGMVDAFWANSPVIAINSAANSSTALSHDYQELDQIPSIRPVTKWCEMLPSPDRIFDVLPMAIRAALSGNAGPSYLGIPMDWYTRDVKGSWLQEFALSSLQSRACPANPDDACRAAQHLASAERPVILAGGGILAAHAWDRLTDFARRFDIPVATTMSGKGAFPETDSLSLGVSGRYGRSAANSIIAESDCVLAIGTRMGSMGTDSFACPARDCRIVHIDIEPTNFGRTYPNTVPLLADANAGLEALQSAIEDEPQKDRTSWLEAVRGAMENWRRKYKAFADTPTLGGRLNPVSVMQVLDATLKDDVIVSDTGYMAAWAATLMDQHTPGRQHLRAAGSLGWAFPGAMGAKLATCNDRHVVCITGDGGLGYHLADLETACRLNLPTVTIVMNNAGFGFSYDAQRQGSIGNACLPEITDFEDNDFCAIARGFGAHGETVTDLSDLQPAIERSKDSGRAAILDVKVSREVGPPVARFAESSAHGL</sequence>
<accession>A0A0T5P400</accession>
<evidence type="ECO:0000313" key="9">
    <source>
        <dbReference type="Proteomes" id="UP000051401"/>
    </source>
</evidence>
<dbReference type="RefSeq" id="WP_057819674.1">
    <property type="nucleotide sequence ID" value="NZ_CP031598.1"/>
</dbReference>
<protein>
    <submittedName>
        <fullName evidence="8">Acetolactate synthase large subunit</fullName>
        <ecNumber evidence="8">2.2.1.6</ecNumber>
    </submittedName>
</protein>
<dbReference type="STRING" id="540747.SAMN04488031_10675"/>
<feature type="domain" description="Thiamine pyrophosphate enzyme TPP-binding" evidence="5">
    <location>
        <begin position="397"/>
        <end position="547"/>
    </location>
</feature>
<dbReference type="GO" id="GO:0050660">
    <property type="term" value="F:flavin adenine dinucleotide binding"/>
    <property type="evidence" value="ECO:0007669"/>
    <property type="project" value="TreeGrafter"/>
</dbReference>
<dbReference type="InterPro" id="IPR045229">
    <property type="entry name" value="TPP_enz"/>
</dbReference>
<dbReference type="GO" id="GO:0009099">
    <property type="term" value="P:L-valine biosynthetic process"/>
    <property type="evidence" value="ECO:0007669"/>
    <property type="project" value="TreeGrafter"/>
</dbReference>
<dbReference type="OrthoDB" id="4494979at2"/>
<keyword evidence="2 3" id="KW-0786">Thiamine pyrophosphate</keyword>
<gene>
    <name evidence="8" type="primary">ilvB_1</name>
    <name evidence="8" type="ORF">RIdsm_00972</name>
    <name evidence="7" type="ORF">XM52_22165</name>
</gene>
<dbReference type="InterPro" id="IPR011766">
    <property type="entry name" value="TPP_enzyme_TPP-bd"/>
</dbReference>
<evidence type="ECO:0000259" key="4">
    <source>
        <dbReference type="Pfam" id="PF00205"/>
    </source>
</evidence>
<evidence type="ECO:0000259" key="5">
    <source>
        <dbReference type="Pfam" id="PF02775"/>
    </source>
</evidence>
<dbReference type="SUPFAM" id="SSF52518">
    <property type="entry name" value="Thiamin diphosphate-binding fold (THDP-binding)"/>
    <property type="match status" value="2"/>
</dbReference>
<dbReference type="Proteomes" id="UP000325785">
    <property type="component" value="Chromosome"/>
</dbReference>
<dbReference type="Pfam" id="PF02776">
    <property type="entry name" value="TPP_enzyme_N"/>
    <property type="match status" value="1"/>
</dbReference>
<dbReference type="GO" id="GO:0005948">
    <property type="term" value="C:acetolactate synthase complex"/>
    <property type="evidence" value="ECO:0007669"/>
    <property type="project" value="TreeGrafter"/>
</dbReference>
<organism evidence="7 9">
    <name type="scientific">Roseovarius indicus</name>
    <dbReference type="NCBI Taxonomy" id="540747"/>
    <lineage>
        <taxon>Bacteria</taxon>
        <taxon>Pseudomonadati</taxon>
        <taxon>Pseudomonadota</taxon>
        <taxon>Alphaproteobacteria</taxon>
        <taxon>Rhodobacterales</taxon>
        <taxon>Roseobacteraceae</taxon>
        <taxon>Roseovarius</taxon>
    </lineage>
</organism>
<dbReference type="GO" id="GO:0009097">
    <property type="term" value="P:isoleucine biosynthetic process"/>
    <property type="evidence" value="ECO:0007669"/>
    <property type="project" value="TreeGrafter"/>
</dbReference>
<evidence type="ECO:0000256" key="1">
    <source>
        <dbReference type="ARBA" id="ARBA00007812"/>
    </source>
</evidence>
<feature type="domain" description="Thiamine pyrophosphate enzyme central" evidence="4">
    <location>
        <begin position="200"/>
        <end position="333"/>
    </location>
</feature>
<proteinExistence type="inferred from homology"/>
<dbReference type="InterPro" id="IPR012001">
    <property type="entry name" value="Thiamin_PyroP_enz_TPP-bd_dom"/>
</dbReference>
<name>A0A0T5P400_9RHOB</name>
<dbReference type="Pfam" id="PF00205">
    <property type="entry name" value="TPP_enzyme_M"/>
    <property type="match status" value="1"/>
</dbReference>
<evidence type="ECO:0000259" key="6">
    <source>
        <dbReference type="Pfam" id="PF02776"/>
    </source>
</evidence>
<dbReference type="GO" id="GO:0000287">
    <property type="term" value="F:magnesium ion binding"/>
    <property type="evidence" value="ECO:0007669"/>
    <property type="project" value="InterPro"/>
</dbReference>
<dbReference type="PANTHER" id="PTHR18968:SF13">
    <property type="entry name" value="ACETOLACTATE SYNTHASE CATALYTIC SUBUNIT, MITOCHONDRIAL"/>
    <property type="match status" value="1"/>
</dbReference>
<dbReference type="SUPFAM" id="SSF52467">
    <property type="entry name" value="DHS-like NAD/FAD-binding domain"/>
    <property type="match status" value="1"/>
</dbReference>
<comment type="similarity">
    <text evidence="1 3">Belongs to the TPP enzyme family.</text>
</comment>
<dbReference type="GO" id="GO:0030976">
    <property type="term" value="F:thiamine pyrophosphate binding"/>
    <property type="evidence" value="ECO:0007669"/>
    <property type="project" value="InterPro"/>
</dbReference>
<dbReference type="InterPro" id="IPR029061">
    <property type="entry name" value="THDP-binding"/>
</dbReference>
<evidence type="ECO:0000313" key="7">
    <source>
        <dbReference type="EMBL" id="KRS15764.1"/>
    </source>
</evidence>
<reference evidence="7 9" key="1">
    <citation type="submission" date="2015-04" db="EMBL/GenBank/DDBJ databases">
        <title>The draft genome sequence of Roseovarius indicus B108T.</title>
        <authorList>
            <person name="Li G."/>
            <person name="Lai Q."/>
            <person name="Shao Z."/>
            <person name="Yan P."/>
        </authorList>
    </citation>
    <scope>NUCLEOTIDE SEQUENCE [LARGE SCALE GENOMIC DNA]</scope>
    <source>
        <strain evidence="7 9">B108</strain>
    </source>
</reference>
<reference evidence="8 10" key="2">
    <citation type="submission" date="2018-08" db="EMBL/GenBank/DDBJ databases">
        <title>Genetic Globetrotter - A new plasmid hitch-hiking vast phylogenetic and geographic distances.</title>
        <authorList>
            <person name="Vollmers J."/>
            <person name="Petersen J."/>
        </authorList>
    </citation>
    <scope>NUCLEOTIDE SEQUENCE [LARGE SCALE GENOMIC DNA]</scope>
    <source>
        <strain evidence="8 10">DSM 26383</strain>
    </source>
</reference>
<dbReference type="KEGG" id="rid:RIdsm_00972"/>
<evidence type="ECO:0000313" key="8">
    <source>
        <dbReference type="EMBL" id="QEW25187.1"/>
    </source>
</evidence>
<dbReference type="Pfam" id="PF02775">
    <property type="entry name" value="TPP_enzyme_C"/>
    <property type="match status" value="1"/>
</dbReference>
<dbReference type="Proteomes" id="UP000051401">
    <property type="component" value="Unassembled WGS sequence"/>
</dbReference>
<keyword evidence="8" id="KW-0808">Transferase</keyword>
<dbReference type="Gene3D" id="3.40.50.970">
    <property type="match status" value="2"/>
</dbReference>
<dbReference type="InterPro" id="IPR029035">
    <property type="entry name" value="DHS-like_NAD/FAD-binding_dom"/>
</dbReference>
<dbReference type="InterPro" id="IPR012000">
    <property type="entry name" value="Thiamin_PyroP_enz_cen_dom"/>
</dbReference>
<dbReference type="PATRIC" id="fig|540747.5.peg.2213"/>
<evidence type="ECO:0000313" key="10">
    <source>
        <dbReference type="Proteomes" id="UP000325785"/>
    </source>
</evidence>
<feature type="domain" description="Thiamine pyrophosphate enzyme N-terminal TPP-binding" evidence="6">
    <location>
        <begin position="8"/>
        <end position="122"/>
    </location>
</feature>
<evidence type="ECO:0000256" key="2">
    <source>
        <dbReference type="ARBA" id="ARBA00023052"/>
    </source>
</evidence>
<dbReference type="GO" id="GO:0003984">
    <property type="term" value="F:acetolactate synthase activity"/>
    <property type="evidence" value="ECO:0007669"/>
    <property type="project" value="UniProtKB-EC"/>
</dbReference>
<dbReference type="Gene3D" id="3.40.50.1220">
    <property type="entry name" value="TPP-binding domain"/>
    <property type="match status" value="1"/>
</dbReference>
<dbReference type="AlphaFoldDB" id="A0A0T5P400"/>
<dbReference type="CDD" id="cd07035">
    <property type="entry name" value="TPP_PYR_POX_like"/>
    <property type="match status" value="1"/>
</dbReference>
<dbReference type="EMBL" id="CP031598">
    <property type="protein sequence ID" value="QEW25187.1"/>
    <property type="molecule type" value="Genomic_DNA"/>
</dbReference>
<dbReference type="EC" id="2.2.1.6" evidence="8"/>
<keyword evidence="9" id="KW-1185">Reference proteome</keyword>
<dbReference type="EMBL" id="LAXI01000019">
    <property type="protein sequence ID" value="KRS15764.1"/>
    <property type="molecule type" value="Genomic_DNA"/>
</dbReference>
<dbReference type="PANTHER" id="PTHR18968">
    <property type="entry name" value="THIAMINE PYROPHOSPHATE ENZYMES"/>
    <property type="match status" value="1"/>
</dbReference>
<evidence type="ECO:0000256" key="3">
    <source>
        <dbReference type="RuleBase" id="RU362132"/>
    </source>
</evidence>